<organism evidence="2 3">
    <name type="scientific">Couchioplanes caeruleus subsp. caeruleus</name>
    <dbReference type="NCBI Taxonomy" id="56427"/>
    <lineage>
        <taxon>Bacteria</taxon>
        <taxon>Bacillati</taxon>
        <taxon>Actinomycetota</taxon>
        <taxon>Actinomycetes</taxon>
        <taxon>Micromonosporales</taxon>
        <taxon>Micromonosporaceae</taxon>
        <taxon>Couchioplanes</taxon>
    </lineage>
</organism>
<keyword evidence="1" id="KW-0812">Transmembrane</keyword>
<dbReference type="PROSITE" id="PS51257">
    <property type="entry name" value="PROKAR_LIPOPROTEIN"/>
    <property type="match status" value="1"/>
</dbReference>
<evidence type="ECO:0008006" key="4">
    <source>
        <dbReference type="Google" id="ProtNLM"/>
    </source>
</evidence>
<feature type="transmembrane region" description="Helical" evidence="1">
    <location>
        <begin position="53"/>
        <end position="74"/>
    </location>
</feature>
<comment type="caution">
    <text evidence="2">The sequence shown here is derived from an EMBL/GenBank/DDBJ whole genome shotgun (WGS) entry which is preliminary data.</text>
</comment>
<name>A0A1K0FS64_9ACTN</name>
<keyword evidence="3" id="KW-1185">Reference proteome</keyword>
<dbReference type="AlphaFoldDB" id="A0A1K0FS64"/>
<evidence type="ECO:0000313" key="3">
    <source>
        <dbReference type="Proteomes" id="UP000182486"/>
    </source>
</evidence>
<sequence>MRITEVIAGATGQVQVTAACGSCERDKSDDKARIVVNGSGGGRSGLPVTGAPVAAVVGGALTLLAAGAGVLLLTRRRRTRFLARL</sequence>
<accession>A0A1K0FS64</accession>
<keyword evidence="1" id="KW-0472">Membrane</keyword>
<dbReference type="Proteomes" id="UP000182486">
    <property type="component" value="Unassembled WGS sequence"/>
</dbReference>
<dbReference type="RefSeq" id="WP_071803225.1">
    <property type="nucleotide sequence ID" value="NZ_MEIA01000014.1"/>
</dbReference>
<reference evidence="2 3" key="1">
    <citation type="submission" date="2016-09" db="EMBL/GenBank/DDBJ databases">
        <title>Couchioplanes caeruleus draft genome sequence.</title>
        <authorList>
            <person name="Sheehan J."/>
            <person name="Caffrey P."/>
        </authorList>
    </citation>
    <scope>NUCLEOTIDE SEQUENCE [LARGE SCALE GENOMIC DNA]</scope>
    <source>
        <strain evidence="2 3">DSM 43634</strain>
    </source>
</reference>
<protein>
    <recommendedName>
        <fullName evidence="4">LPXTG-motif cell wall-anchored protein</fullName>
    </recommendedName>
</protein>
<evidence type="ECO:0000313" key="2">
    <source>
        <dbReference type="EMBL" id="OJF15633.1"/>
    </source>
</evidence>
<gene>
    <name evidence="2" type="ORF">BG844_03235</name>
</gene>
<evidence type="ECO:0000256" key="1">
    <source>
        <dbReference type="SAM" id="Phobius"/>
    </source>
</evidence>
<keyword evidence="1" id="KW-1133">Transmembrane helix</keyword>
<dbReference type="EMBL" id="MEIA01000014">
    <property type="protein sequence ID" value="OJF15633.1"/>
    <property type="molecule type" value="Genomic_DNA"/>
</dbReference>
<proteinExistence type="predicted"/>